<dbReference type="InterPro" id="IPR036068">
    <property type="entry name" value="Nicotinate_pribotase-like_C"/>
</dbReference>
<evidence type="ECO:0000256" key="6">
    <source>
        <dbReference type="ARBA" id="ARBA00047445"/>
    </source>
</evidence>
<evidence type="ECO:0000256" key="7">
    <source>
        <dbReference type="ARBA" id="ARBA00048668"/>
    </source>
</evidence>
<dbReference type="HOGENOM" id="CLU_043773_1_0_9"/>
<comment type="catalytic activity">
    <reaction evidence="6">
        <text>nicotinate beta-D-ribonucleotide + CO2 + diphosphate = quinolinate + 5-phospho-alpha-D-ribose 1-diphosphate + 2 H(+)</text>
        <dbReference type="Rhea" id="RHEA:12733"/>
        <dbReference type="ChEBI" id="CHEBI:15378"/>
        <dbReference type="ChEBI" id="CHEBI:16526"/>
        <dbReference type="ChEBI" id="CHEBI:29959"/>
        <dbReference type="ChEBI" id="CHEBI:33019"/>
        <dbReference type="ChEBI" id="CHEBI:57502"/>
        <dbReference type="ChEBI" id="CHEBI:58017"/>
        <dbReference type="EC" id="2.4.2.19"/>
    </reaction>
</comment>
<dbReference type="Proteomes" id="UP000004923">
    <property type="component" value="Unassembled WGS sequence"/>
</dbReference>
<dbReference type="GO" id="GO:0004514">
    <property type="term" value="F:nicotinate-nucleotide diphosphorylase (carboxylating) activity"/>
    <property type="evidence" value="ECO:0007669"/>
    <property type="project" value="UniProtKB-EC"/>
</dbReference>
<sequence>MFSQRVKFVRNFWEAHQMTTRRPVESFSFPVEKIKEGYYTDAYFMRSEEILNGDNYHPRVLMQVFARDHVVVCGTDEVIALIRQCAFHPETIEIHSLRDGEEVDEWETVMTIEGDYADFAHLETIYLGILARQSRIATNVRRVVKAANGKPVLFFPARYDIYQTQESDGYAALVGGIHGFSTDANALAAGGKGLGTIPHALIASYKGDTVAATEAFDKYVDPSIARIALVDFDNDCVNTSLAVARKLGKKLAGVRLDTSGSMVDKSLWTQIGTFKPTGVCKELVCNVRRALDAEGFNHVKIIVSGGFDAERVAAFEEMGVPVDTYAVGSSFFDGNINYTADIVKVDGKDCAKAGRKYNPNPKMELVK</sequence>
<feature type="domain" description="Quinolinate phosphoribosyl transferase N-terminal" evidence="8">
    <location>
        <begin position="47"/>
        <end position="134"/>
    </location>
</feature>
<keyword evidence="3" id="KW-0597">Phosphoprotein</keyword>
<keyword evidence="9" id="KW-0328">Glycosyltransferase</keyword>
<dbReference type="GO" id="GO:0009435">
    <property type="term" value="P:NAD+ biosynthetic process"/>
    <property type="evidence" value="ECO:0007669"/>
    <property type="project" value="UniProtKB-UniPathway"/>
</dbReference>
<accession>E8LBJ2</accession>
<dbReference type="eggNOG" id="COG1488">
    <property type="taxonomic scope" value="Bacteria"/>
</dbReference>
<evidence type="ECO:0000256" key="1">
    <source>
        <dbReference type="ARBA" id="ARBA00004952"/>
    </source>
</evidence>
<evidence type="ECO:0000313" key="9">
    <source>
        <dbReference type="EMBL" id="EFY05764.1"/>
    </source>
</evidence>
<dbReference type="SUPFAM" id="SSF51690">
    <property type="entry name" value="Nicotinate/Quinolinate PRTase C-terminal domain-like"/>
    <property type="match status" value="1"/>
</dbReference>
<keyword evidence="9" id="KW-0808">Transferase</keyword>
<dbReference type="Gene3D" id="3.90.1170.20">
    <property type="entry name" value="Quinolinate phosphoribosyl transferase, N-terminal domain"/>
    <property type="match status" value="1"/>
</dbReference>
<dbReference type="InterPro" id="IPR053190">
    <property type="entry name" value="NAPRTase-like"/>
</dbReference>
<keyword evidence="10" id="KW-1185">Reference proteome</keyword>
<keyword evidence="5" id="KW-0662">Pyridine nucleotide biosynthesis</keyword>
<comment type="pathway">
    <text evidence="1">Cofactor biosynthesis; NAD(+) biosynthesis; nicotinate D-ribonucleotide from nicotinate: step 1/1.</text>
</comment>
<dbReference type="NCBIfam" id="NF005529">
    <property type="entry name" value="PRK07188.1"/>
    <property type="match status" value="1"/>
</dbReference>
<dbReference type="UniPathway" id="UPA00253">
    <property type="reaction ID" value="UER00457"/>
</dbReference>
<evidence type="ECO:0000259" key="8">
    <source>
        <dbReference type="Pfam" id="PF02749"/>
    </source>
</evidence>
<evidence type="ECO:0000256" key="5">
    <source>
        <dbReference type="ARBA" id="ARBA00022642"/>
    </source>
</evidence>
<comment type="catalytic activity">
    <reaction evidence="7">
        <text>5-phospho-alpha-D-ribose 1-diphosphate + nicotinate + ATP + H2O = nicotinate beta-D-ribonucleotide + ADP + phosphate + diphosphate</text>
        <dbReference type="Rhea" id="RHEA:36163"/>
        <dbReference type="ChEBI" id="CHEBI:15377"/>
        <dbReference type="ChEBI" id="CHEBI:30616"/>
        <dbReference type="ChEBI" id="CHEBI:32544"/>
        <dbReference type="ChEBI" id="CHEBI:33019"/>
        <dbReference type="ChEBI" id="CHEBI:43474"/>
        <dbReference type="ChEBI" id="CHEBI:57502"/>
        <dbReference type="ChEBI" id="CHEBI:58017"/>
        <dbReference type="ChEBI" id="CHEBI:456216"/>
        <dbReference type="EC" id="6.3.4.21"/>
    </reaction>
</comment>
<dbReference type="EC" id="6.3.4.21" evidence="2"/>
<name>E8LBJ2_9FIRM</name>
<comment type="caution">
    <text evidence="9">The sequence shown here is derived from an EMBL/GenBank/DDBJ whole genome shotgun (WGS) entry which is preliminary data.</text>
</comment>
<organism evidence="9 10">
    <name type="scientific">Phascolarctobacterium succinatutens YIT 12067</name>
    <dbReference type="NCBI Taxonomy" id="626939"/>
    <lineage>
        <taxon>Bacteria</taxon>
        <taxon>Bacillati</taxon>
        <taxon>Bacillota</taxon>
        <taxon>Negativicutes</taxon>
        <taxon>Acidaminococcales</taxon>
        <taxon>Acidaminococcaceae</taxon>
        <taxon>Phascolarctobacterium</taxon>
    </lineage>
</organism>
<dbReference type="InterPro" id="IPR037128">
    <property type="entry name" value="Quinolinate_PRibosylTase_N_sf"/>
</dbReference>
<gene>
    <name evidence="9" type="ORF">HMPREF9443_00203</name>
</gene>
<dbReference type="PANTHER" id="PTHR43202:SF1">
    <property type="entry name" value="NICOTINATE PHOSPHORIBOSYLTRANSFERASE"/>
    <property type="match status" value="1"/>
</dbReference>
<dbReference type="AlphaFoldDB" id="E8LBJ2"/>
<reference evidence="9 10" key="1">
    <citation type="submission" date="2011-01" db="EMBL/GenBank/DDBJ databases">
        <authorList>
            <person name="Weinstock G."/>
            <person name="Sodergren E."/>
            <person name="Clifton S."/>
            <person name="Fulton L."/>
            <person name="Fulton B."/>
            <person name="Courtney L."/>
            <person name="Fronick C."/>
            <person name="Harrison M."/>
            <person name="Strong C."/>
            <person name="Farmer C."/>
            <person name="Delahaunty K."/>
            <person name="Markovic C."/>
            <person name="Hall O."/>
            <person name="Minx P."/>
            <person name="Tomlinson C."/>
            <person name="Mitreva M."/>
            <person name="Hou S."/>
            <person name="Chen J."/>
            <person name="Wollam A."/>
            <person name="Pepin K.H."/>
            <person name="Johnson M."/>
            <person name="Bhonagiri V."/>
            <person name="Zhang X."/>
            <person name="Suruliraj S."/>
            <person name="Warren W."/>
            <person name="Chinwalla A."/>
            <person name="Mardis E.R."/>
            <person name="Wilson R.K."/>
        </authorList>
    </citation>
    <scope>NUCLEOTIDE SEQUENCE [LARGE SCALE GENOMIC DNA]</scope>
    <source>
        <strain evidence="9 10">YIT 12067</strain>
    </source>
</reference>
<dbReference type="InterPro" id="IPR007229">
    <property type="entry name" value="Nic_PRibTrfase-Fam"/>
</dbReference>
<dbReference type="GO" id="GO:0004516">
    <property type="term" value="F:nicotinate phosphoribosyltransferase activity"/>
    <property type="evidence" value="ECO:0007669"/>
    <property type="project" value="UniProtKB-EC"/>
</dbReference>
<dbReference type="NCBIfam" id="NF006415">
    <property type="entry name" value="PRK08662.1"/>
    <property type="match status" value="1"/>
</dbReference>
<evidence type="ECO:0000313" key="10">
    <source>
        <dbReference type="Proteomes" id="UP000004923"/>
    </source>
</evidence>
<protein>
    <recommendedName>
        <fullName evidence="2">nicotinate phosphoribosyltransferase</fullName>
        <ecNumber evidence="2">6.3.4.21</ecNumber>
    </recommendedName>
</protein>
<dbReference type="InterPro" id="IPR022412">
    <property type="entry name" value="Quinolinate_PRibosylTrfase_N"/>
</dbReference>
<dbReference type="Gene3D" id="3.20.20.70">
    <property type="entry name" value="Aldolase class I"/>
    <property type="match status" value="1"/>
</dbReference>
<dbReference type="PANTHER" id="PTHR43202">
    <property type="entry name" value="NICOTINATE-NUCLEOTIDE PYROPHOSPHORYLASE"/>
    <property type="match status" value="1"/>
</dbReference>
<evidence type="ECO:0000256" key="2">
    <source>
        <dbReference type="ARBA" id="ARBA00013236"/>
    </source>
</evidence>
<dbReference type="InterPro" id="IPR013785">
    <property type="entry name" value="Aldolase_TIM"/>
</dbReference>
<dbReference type="PIRSF" id="PIRSF000484">
    <property type="entry name" value="NAPRT"/>
    <property type="match status" value="1"/>
</dbReference>
<keyword evidence="4" id="KW-0436">Ligase</keyword>
<evidence type="ECO:0000256" key="4">
    <source>
        <dbReference type="ARBA" id="ARBA00022598"/>
    </source>
</evidence>
<evidence type="ECO:0000256" key="3">
    <source>
        <dbReference type="ARBA" id="ARBA00022553"/>
    </source>
</evidence>
<dbReference type="Pfam" id="PF02749">
    <property type="entry name" value="QRPTase_N"/>
    <property type="match status" value="1"/>
</dbReference>
<dbReference type="EMBL" id="AEVN01000007">
    <property type="protein sequence ID" value="EFY05764.1"/>
    <property type="molecule type" value="Genomic_DNA"/>
</dbReference>
<proteinExistence type="predicted"/>
<dbReference type="SUPFAM" id="SSF54675">
    <property type="entry name" value="Nicotinate/Quinolinate PRTase N-terminal domain-like"/>
    <property type="match status" value="1"/>
</dbReference>